<name>A0ABS8I5F0_9NOSO</name>
<reference evidence="1 2" key="1">
    <citation type="journal article" date="2021" name="Microorganisms">
        <title>Genome Evolution of Filamentous Cyanobacterium Nostoc Species: From Facultative Symbiosis to Free Living.</title>
        <authorList>
            <person name="Huo D."/>
            <person name="Li H."/>
            <person name="Cai F."/>
            <person name="Guo X."/>
            <person name="Qiao Z."/>
            <person name="Wang W."/>
            <person name="Yu G."/>
            <person name="Li R."/>
        </authorList>
    </citation>
    <scope>NUCLEOTIDE SEQUENCE [LARGE SCALE GENOMIC DNA]</scope>
    <source>
        <strain evidence="1 2">CHAB 5714</strain>
    </source>
</reference>
<dbReference type="Pfam" id="PF08852">
    <property type="entry name" value="DUF1822"/>
    <property type="match status" value="1"/>
</dbReference>
<protein>
    <submittedName>
        <fullName evidence="1">DUF1822 family protein</fullName>
    </submittedName>
</protein>
<proteinExistence type="predicted"/>
<comment type="caution">
    <text evidence="1">The sequence shown here is derived from an EMBL/GenBank/DDBJ whole genome shotgun (WGS) entry which is preliminary data.</text>
</comment>
<evidence type="ECO:0000313" key="2">
    <source>
        <dbReference type="Proteomes" id="UP001199525"/>
    </source>
</evidence>
<dbReference type="InterPro" id="IPR014951">
    <property type="entry name" value="DUF1822"/>
</dbReference>
<organism evidence="1 2">
    <name type="scientific">Nostoc favosum CHAB5714</name>
    <dbReference type="NCBI Taxonomy" id="2780399"/>
    <lineage>
        <taxon>Bacteria</taxon>
        <taxon>Bacillati</taxon>
        <taxon>Cyanobacteriota</taxon>
        <taxon>Cyanophyceae</taxon>
        <taxon>Nostocales</taxon>
        <taxon>Nostocaceae</taxon>
        <taxon>Nostoc</taxon>
        <taxon>Nostoc favosum</taxon>
    </lineage>
</organism>
<gene>
    <name evidence="1" type="ORF">LC586_09355</name>
</gene>
<dbReference type="EMBL" id="JAIVFQ010000009">
    <property type="protein sequence ID" value="MCC5599420.1"/>
    <property type="molecule type" value="Genomic_DNA"/>
</dbReference>
<evidence type="ECO:0000313" key="1">
    <source>
        <dbReference type="EMBL" id="MCC5599420.1"/>
    </source>
</evidence>
<sequence>MVNSHIYIIGTQNIKINLSPKIVWLEPEYFDEARVISENHFSQFGEFGAWKIYLNALAQLGFEKCLKERNPNIKIKPDKSANAIDDVCYLTVGEFRLCLITVDNLIDDFVIVPAKLVTSAKTAAHFYVLLEVLEEEEQLNIHGFLRYDELFKYSQTPDFKSQLDGSYQLPLSLFDTELNNLLLYTRFLEPSAIKLPVVVTSNNKVREVTQVTTQVGKALVNLGKWWDRVFEEGWQSTDFIGSRIPNNLTWGYVRSRKESNNFPISQTKLFDFGLLLQNQPLALIVNLKKEENGEQGVLVQILPPHEEYLPSGLNLKITLNPNTPDSISQEVSARQTDNAIQLEFSEVVDKEFQVEISYKGAVFTEEFIL</sequence>
<keyword evidence="2" id="KW-1185">Reference proteome</keyword>
<accession>A0ABS8I5F0</accession>
<dbReference type="Proteomes" id="UP001199525">
    <property type="component" value="Unassembled WGS sequence"/>
</dbReference>